<dbReference type="InterPro" id="IPR007433">
    <property type="entry name" value="DUF481"/>
</dbReference>
<dbReference type="Proteomes" id="UP000269669">
    <property type="component" value="Unassembled WGS sequence"/>
</dbReference>
<reference evidence="1 2" key="1">
    <citation type="submission" date="2018-12" db="EMBL/GenBank/DDBJ databases">
        <title>Sequencing of bacterial isolates from soil warming experiment in Harvard Forest, Massachusetts, USA.</title>
        <authorList>
            <person name="Deangelis K."/>
        </authorList>
    </citation>
    <scope>NUCLEOTIDE SEQUENCE [LARGE SCALE GENOMIC DNA]</scope>
    <source>
        <strain evidence="1 2">EB153</strain>
    </source>
</reference>
<evidence type="ECO:0000313" key="2">
    <source>
        <dbReference type="Proteomes" id="UP000269669"/>
    </source>
</evidence>
<organism evidence="1 2">
    <name type="scientific">Edaphobacter aggregans</name>
    <dbReference type="NCBI Taxonomy" id="570835"/>
    <lineage>
        <taxon>Bacteria</taxon>
        <taxon>Pseudomonadati</taxon>
        <taxon>Acidobacteriota</taxon>
        <taxon>Terriglobia</taxon>
        <taxon>Terriglobales</taxon>
        <taxon>Acidobacteriaceae</taxon>
        <taxon>Edaphobacter</taxon>
    </lineage>
</organism>
<protein>
    <submittedName>
        <fullName evidence="1">Uncharacterized protein DUF481</fullName>
    </submittedName>
</protein>
<accession>A0A3R9QE84</accession>
<name>A0A3R9QE84_9BACT</name>
<gene>
    <name evidence="1" type="ORF">EDE15_4866</name>
</gene>
<evidence type="ECO:0000313" key="1">
    <source>
        <dbReference type="EMBL" id="RSL19212.1"/>
    </source>
</evidence>
<proteinExistence type="predicted"/>
<comment type="caution">
    <text evidence="1">The sequence shown here is derived from an EMBL/GenBank/DDBJ whole genome shotgun (WGS) entry which is preliminary data.</text>
</comment>
<dbReference type="Pfam" id="PF04338">
    <property type="entry name" value="DUF481"/>
    <property type="match status" value="1"/>
</dbReference>
<dbReference type="AlphaFoldDB" id="A0A3R9QE84"/>
<dbReference type="EMBL" id="RSDW01000001">
    <property type="protein sequence ID" value="RSL19212.1"/>
    <property type="molecule type" value="Genomic_DNA"/>
</dbReference>
<sequence length="366" mass="40229">MGLYGAMVGMFLLNAMKIAAVTLSCALLVTTSLFARDKSDVLVMNNGDRFTCEIKSLDASVLYVSFDYIDGTASVDWSKVRRVESKQLFFVKTQDGSVYTGTLSTVMDGGARPVQIKVAEKPETNIVLEQQKVVAINQTSDRFWQRFNGSINSGLIYSKGNQTTQFTFGTQAQYPRERWRAGASFNSTLSGSTGATTSTRNDGSLYARHLLNWNNWFYTGVGNFLQSSEQNIQLQSNLGGGVGRYLKNTNHAIIALTGGLAWQNTRYDQSAELPGAQNVAAVLVAADVELFKFDKTNLTIRGSVFPAISEPGRAFTSTNMTYYVKFWGNFTWNLSFYGNWDNQPPAHLSGSDYGASSGLGWTFGNP</sequence>
<keyword evidence="2" id="KW-1185">Reference proteome</keyword>